<reference evidence="13 14" key="1">
    <citation type="submission" date="2024-01" db="EMBL/GenBank/DDBJ databases">
        <title>Complete genome of Cladobotryum mycophilum ATHUM6906.</title>
        <authorList>
            <person name="Christinaki A.C."/>
            <person name="Myridakis A.I."/>
            <person name="Kouvelis V.N."/>
        </authorList>
    </citation>
    <scope>NUCLEOTIDE SEQUENCE [LARGE SCALE GENOMIC DNA]</scope>
    <source>
        <strain evidence="13 14">ATHUM6906</strain>
    </source>
</reference>
<dbReference type="InterPro" id="IPR017441">
    <property type="entry name" value="Protein_kinase_ATP_BS"/>
</dbReference>
<feature type="domain" description="Protein kinase" evidence="12">
    <location>
        <begin position="44"/>
        <end position="308"/>
    </location>
</feature>
<evidence type="ECO:0000256" key="3">
    <source>
        <dbReference type="ARBA" id="ARBA00022527"/>
    </source>
</evidence>
<evidence type="ECO:0000256" key="9">
    <source>
        <dbReference type="ARBA" id="ARBA00048679"/>
    </source>
</evidence>
<feature type="region of interest" description="Disordered" evidence="11">
    <location>
        <begin position="508"/>
        <end position="574"/>
    </location>
</feature>
<evidence type="ECO:0000256" key="11">
    <source>
        <dbReference type="SAM" id="MobiDB-lite"/>
    </source>
</evidence>
<organism evidence="13 14">
    <name type="scientific">Cladobotryum mycophilum</name>
    <dbReference type="NCBI Taxonomy" id="491253"/>
    <lineage>
        <taxon>Eukaryota</taxon>
        <taxon>Fungi</taxon>
        <taxon>Dikarya</taxon>
        <taxon>Ascomycota</taxon>
        <taxon>Pezizomycotina</taxon>
        <taxon>Sordariomycetes</taxon>
        <taxon>Hypocreomycetidae</taxon>
        <taxon>Hypocreales</taxon>
        <taxon>Hypocreaceae</taxon>
        <taxon>Cladobotryum</taxon>
    </lineage>
</organism>
<protein>
    <recommendedName>
        <fullName evidence="2">non-specific serine/threonine protein kinase</fullName>
        <ecNumber evidence="2">2.7.11.1</ecNumber>
    </recommendedName>
</protein>
<dbReference type="Gene3D" id="1.10.510.10">
    <property type="entry name" value="Transferase(Phosphotransferase) domain 1"/>
    <property type="match status" value="1"/>
</dbReference>
<evidence type="ECO:0000256" key="5">
    <source>
        <dbReference type="ARBA" id="ARBA00022741"/>
    </source>
</evidence>
<sequence>MLSLQFPDANYLSESKQKAIEDARTAQAIVVKECAEANRNLPPYELQELIGKGSFGRVYKASGGKQGQTVAVKVISIEDGDTVEPRGADTLSDVVKEVNTLKALSNSGAKNINAVVDTLLVGHSVWMVTEYCAGGSVASLMRPTSGLAEKWIIPILREVAEALYWVHKQGIIHRDIKCANVLITEAGGVQLCDFGVAGIMETKFDKRHTVTGTLHWMAPELFDSSVAYGSEVDIWAFGSMAYEIASGLPPNATQRINIQQFGSYLKQYTPRLEGDQFSDRLKDIVAFCLVEDPSHRPPIEDIQNHPYIFDTDEEYPTVSLSKLVTDYKLWEAQGGSRQSLFSAGGAQGPSRDPSPCRLSGWEFSGFAESNFDDSNQLTLTSPGRIRPSDVHDSSLEDTPTQSHRRRRPPPNTPELKAPLEKIFDPHTLSKYDDNSRAFYGKITLSPVSEAPVQDSESSRDSLIDLDAAERPASIYIDMDTIKPALRPLSTDFSEYIESTRRRTQDWTFPGVTSASTTSSIPGMDSPRYNFMNSDMNNDMNNEDSLSNNSSPPAEPYQYADSPVPSFEQPPNRDSSLSLIDLDACLLGEVIESGSPTQGPYSRYSGSVSSSAALHFDYDSTTTQSPSLYIDSDMDSTPSLSRQHSGLQSTPTTPGERSDIQWASSGLGILQLDDLFSSLPPCQGIPPYRFFRASPPKTTSRWNSSG</sequence>
<keyword evidence="3" id="KW-0723">Serine/threonine-protein kinase</keyword>
<feature type="compositionally biased region" description="Low complexity" evidence="11">
    <location>
        <begin position="529"/>
        <end position="550"/>
    </location>
</feature>
<feature type="compositionally biased region" description="Polar residues" evidence="11">
    <location>
        <begin position="510"/>
        <end position="520"/>
    </location>
</feature>
<evidence type="ECO:0000256" key="1">
    <source>
        <dbReference type="ARBA" id="ARBA00008874"/>
    </source>
</evidence>
<evidence type="ECO:0000313" key="14">
    <source>
        <dbReference type="Proteomes" id="UP001338125"/>
    </source>
</evidence>
<evidence type="ECO:0000256" key="2">
    <source>
        <dbReference type="ARBA" id="ARBA00012513"/>
    </source>
</evidence>
<dbReference type="Proteomes" id="UP001338125">
    <property type="component" value="Unassembled WGS sequence"/>
</dbReference>
<gene>
    <name evidence="13" type="ORF">PT974_08215</name>
</gene>
<dbReference type="Pfam" id="PF00069">
    <property type="entry name" value="Pkinase"/>
    <property type="match status" value="1"/>
</dbReference>
<evidence type="ECO:0000313" key="13">
    <source>
        <dbReference type="EMBL" id="KAK5989952.1"/>
    </source>
</evidence>
<feature type="region of interest" description="Disordered" evidence="11">
    <location>
        <begin position="339"/>
        <end position="359"/>
    </location>
</feature>
<feature type="region of interest" description="Disordered" evidence="11">
    <location>
        <begin position="372"/>
        <end position="417"/>
    </location>
</feature>
<dbReference type="PROSITE" id="PS00107">
    <property type="entry name" value="PROTEIN_KINASE_ATP"/>
    <property type="match status" value="1"/>
</dbReference>
<dbReference type="InterPro" id="IPR050629">
    <property type="entry name" value="STE20/SPS1-PAK"/>
</dbReference>
<comment type="catalytic activity">
    <reaction evidence="8">
        <text>L-threonyl-[protein] + ATP = O-phospho-L-threonyl-[protein] + ADP + H(+)</text>
        <dbReference type="Rhea" id="RHEA:46608"/>
        <dbReference type="Rhea" id="RHEA-COMP:11060"/>
        <dbReference type="Rhea" id="RHEA-COMP:11605"/>
        <dbReference type="ChEBI" id="CHEBI:15378"/>
        <dbReference type="ChEBI" id="CHEBI:30013"/>
        <dbReference type="ChEBI" id="CHEBI:30616"/>
        <dbReference type="ChEBI" id="CHEBI:61977"/>
        <dbReference type="ChEBI" id="CHEBI:456216"/>
        <dbReference type="EC" id="2.7.11.1"/>
    </reaction>
</comment>
<dbReference type="InterPro" id="IPR000719">
    <property type="entry name" value="Prot_kinase_dom"/>
</dbReference>
<proteinExistence type="inferred from homology"/>
<feature type="compositionally biased region" description="Polar residues" evidence="11">
    <location>
        <begin position="634"/>
        <end position="654"/>
    </location>
</feature>
<evidence type="ECO:0000256" key="6">
    <source>
        <dbReference type="ARBA" id="ARBA00022777"/>
    </source>
</evidence>
<feature type="binding site" evidence="10">
    <location>
        <position position="73"/>
    </location>
    <ligand>
        <name>ATP</name>
        <dbReference type="ChEBI" id="CHEBI:30616"/>
    </ligand>
</feature>
<evidence type="ECO:0000256" key="10">
    <source>
        <dbReference type="PROSITE-ProRule" id="PRU10141"/>
    </source>
</evidence>
<dbReference type="PANTHER" id="PTHR48012">
    <property type="entry name" value="STERILE20-LIKE KINASE, ISOFORM B-RELATED"/>
    <property type="match status" value="1"/>
</dbReference>
<comment type="catalytic activity">
    <reaction evidence="9">
        <text>L-seryl-[protein] + ATP = O-phospho-L-seryl-[protein] + ADP + H(+)</text>
        <dbReference type="Rhea" id="RHEA:17989"/>
        <dbReference type="Rhea" id="RHEA-COMP:9863"/>
        <dbReference type="Rhea" id="RHEA-COMP:11604"/>
        <dbReference type="ChEBI" id="CHEBI:15378"/>
        <dbReference type="ChEBI" id="CHEBI:29999"/>
        <dbReference type="ChEBI" id="CHEBI:30616"/>
        <dbReference type="ChEBI" id="CHEBI:83421"/>
        <dbReference type="ChEBI" id="CHEBI:456216"/>
        <dbReference type="EC" id="2.7.11.1"/>
    </reaction>
</comment>
<accession>A0ABR0SCQ8</accession>
<evidence type="ECO:0000256" key="4">
    <source>
        <dbReference type="ARBA" id="ARBA00022679"/>
    </source>
</evidence>
<dbReference type="EMBL" id="JAVFKD010000014">
    <property type="protein sequence ID" value="KAK5989952.1"/>
    <property type="molecule type" value="Genomic_DNA"/>
</dbReference>
<dbReference type="SUPFAM" id="SSF56112">
    <property type="entry name" value="Protein kinase-like (PK-like)"/>
    <property type="match status" value="1"/>
</dbReference>
<dbReference type="PROSITE" id="PS50011">
    <property type="entry name" value="PROTEIN_KINASE_DOM"/>
    <property type="match status" value="1"/>
</dbReference>
<dbReference type="GO" id="GO:0016301">
    <property type="term" value="F:kinase activity"/>
    <property type="evidence" value="ECO:0007669"/>
    <property type="project" value="UniProtKB-KW"/>
</dbReference>
<comment type="similarity">
    <text evidence="1">Belongs to the protein kinase superfamily. STE Ser/Thr protein kinase family. STE20 subfamily.</text>
</comment>
<evidence type="ECO:0000256" key="8">
    <source>
        <dbReference type="ARBA" id="ARBA00047899"/>
    </source>
</evidence>
<feature type="region of interest" description="Disordered" evidence="11">
    <location>
        <begin position="623"/>
        <end position="657"/>
    </location>
</feature>
<evidence type="ECO:0000256" key="7">
    <source>
        <dbReference type="ARBA" id="ARBA00022840"/>
    </source>
</evidence>
<comment type="caution">
    <text evidence="13">The sequence shown here is derived from an EMBL/GenBank/DDBJ whole genome shotgun (WGS) entry which is preliminary data.</text>
</comment>
<dbReference type="PANTHER" id="PTHR48012:SF10">
    <property type="entry name" value="FI20177P1"/>
    <property type="match status" value="1"/>
</dbReference>
<dbReference type="SMART" id="SM00220">
    <property type="entry name" value="S_TKc"/>
    <property type="match status" value="1"/>
</dbReference>
<keyword evidence="5 10" id="KW-0547">Nucleotide-binding</keyword>
<dbReference type="InterPro" id="IPR011009">
    <property type="entry name" value="Kinase-like_dom_sf"/>
</dbReference>
<dbReference type="InterPro" id="IPR008271">
    <property type="entry name" value="Ser/Thr_kinase_AS"/>
</dbReference>
<dbReference type="EC" id="2.7.11.1" evidence="2"/>
<keyword evidence="6 13" id="KW-0418">Kinase</keyword>
<feature type="compositionally biased region" description="Polar residues" evidence="11">
    <location>
        <begin position="372"/>
        <end position="381"/>
    </location>
</feature>
<keyword evidence="7 10" id="KW-0067">ATP-binding</keyword>
<name>A0ABR0SCQ8_9HYPO</name>
<evidence type="ECO:0000259" key="12">
    <source>
        <dbReference type="PROSITE" id="PS50011"/>
    </source>
</evidence>
<keyword evidence="14" id="KW-1185">Reference proteome</keyword>
<dbReference type="PROSITE" id="PS00108">
    <property type="entry name" value="PROTEIN_KINASE_ST"/>
    <property type="match status" value="1"/>
</dbReference>
<keyword evidence="4" id="KW-0808">Transferase</keyword>